<evidence type="ECO:0000313" key="3">
    <source>
        <dbReference type="Proteomes" id="UP000325641"/>
    </source>
</evidence>
<name>A0A5P6P498_9BRAD</name>
<dbReference type="Proteomes" id="UP000325641">
    <property type="component" value="Chromosome"/>
</dbReference>
<evidence type="ECO:0000313" key="2">
    <source>
        <dbReference type="EMBL" id="QFI72888.1"/>
    </source>
</evidence>
<feature type="signal peptide" evidence="1">
    <location>
        <begin position="1"/>
        <end position="24"/>
    </location>
</feature>
<protein>
    <submittedName>
        <fullName evidence="2">Uncharacterized protein</fullName>
    </submittedName>
</protein>
<proteinExistence type="predicted"/>
<sequence length="166" mass="17686">MRDLPLALAASTALLALIPVSSEAAGGVLHARFSFEGTASCQNPPIQNFPIHGEGSGTLSTDRSAQLDMTSNVEGRVVYNATLGAKPTEAPEGSASLRVAGRHSLRATREYPNNYIIITLTVVGSRCTMKIDQKLKPGKTQYTFYNGAGLSYCSKPTITRTTCEGY</sequence>
<gene>
    <name evidence="2" type="ORF">F8237_11050</name>
</gene>
<dbReference type="RefSeq" id="WP_151644560.1">
    <property type="nucleotide sequence ID" value="NZ_CP044543.1"/>
</dbReference>
<evidence type="ECO:0000256" key="1">
    <source>
        <dbReference type="SAM" id="SignalP"/>
    </source>
</evidence>
<reference evidence="3" key="1">
    <citation type="submission" date="2019-10" db="EMBL/GenBank/DDBJ databases">
        <title>Complete Genome Sequence of Bradyrhizobium betae type strain PL7HG1T.</title>
        <authorList>
            <person name="Bromfield E.S.P."/>
            <person name="Cloutier S."/>
        </authorList>
    </citation>
    <scope>NUCLEOTIDE SEQUENCE [LARGE SCALE GENOMIC DNA]</scope>
    <source>
        <strain evidence="3">PL7HG1</strain>
    </source>
</reference>
<accession>A0A5P6P498</accession>
<dbReference type="KEGG" id="bbet:F8237_11050"/>
<keyword evidence="1" id="KW-0732">Signal</keyword>
<dbReference type="EMBL" id="CP044543">
    <property type="protein sequence ID" value="QFI72888.1"/>
    <property type="molecule type" value="Genomic_DNA"/>
</dbReference>
<dbReference type="OrthoDB" id="8231698at2"/>
<feature type="chain" id="PRO_5024896605" evidence="1">
    <location>
        <begin position="25"/>
        <end position="166"/>
    </location>
</feature>
<dbReference type="AlphaFoldDB" id="A0A5P6P498"/>
<organism evidence="2 3">
    <name type="scientific">Bradyrhizobium betae</name>
    <dbReference type="NCBI Taxonomy" id="244734"/>
    <lineage>
        <taxon>Bacteria</taxon>
        <taxon>Pseudomonadati</taxon>
        <taxon>Pseudomonadota</taxon>
        <taxon>Alphaproteobacteria</taxon>
        <taxon>Hyphomicrobiales</taxon>
        <taxon>Nitrobacteraceae</taxon>
        <taxon>Bradyrhizobium</taxon>
    </lineage>
</organism>